<evidence type="ECO:0000256" key="5">
    <source>
        <dbReference type="ARBA" id="ARBA00022989"/>
    </source>
</evidence>
<dbReference type="InterPro" id="IPR022791">
    <property type="entry name" value="L-PG_synthase/AglD"/>
</dbReference>
<dbReference type="NCBIfam" id="TIGR00374">
    <property type="entry name" value="flippase-like domain"/>
    <property type="match status" value="1"/>
</dbReference>
<sequence length="344" mass="36198">MTRTEGSLADVFGRQTIVKMVVGFGIAIALLAILATAIGWRAALAELRSADPVYVALGCLSTALGLMAWGKAWQVVLRVGNIDAPYRKLVVTYFAATFANYVTPLGQAGGEPFIAYVLSRDTEADYEQSLASVVTADLLNLLPFFNFAAVGTAYLVLSSGFGGNGTADGLAVALGAMAVGVPGIVWAGWHWRDAVESLVLAIVKPLTNVTSRVTVEGARNRIERFYESVERIASEPRQLLVALAFSYVGWLLFALPMWFAVEAVGAPVGLLMVLFIVPASTIAGLVPTPGGLAAVEGALIGLLVSLTATTNGTAAAVATLYRLESYVFALVLGGVAAFWVTYRT</sequence>
<dbReference type="RefSeq" id="WP_336349318.1">
    <property type="nucleotide sequence ID" value="NZ_JAZAQL010000001.1"/>
</dbReference>
<proteinExistence type="inferred from homology"/>
<feature type="transmembrane region" description="Helical" evidence="7">
    <location>
        <begin position="52"/>
        <end position="69"/>
    </location>
</feature>
<comment type="caution">
    <text evidence="8">The sequence shown here is derived from an EMBL/GenBank/DDBJ whole genome shotgun (WGS) entry which is preliminary data.</text>
</comment>
<evidence type="ECO:0000256" key="1">
    <source>
        <dbReference type="ARBA" id="ARBA00004651"/>
    </source>
</evidence>
<keyword evidence="3" id="KW-1003">Cell membrane</keyword>
<feature type="transmembrane region" description="Helical" evidence="7">
    <location>
        <begin position="326"/>
        <end position="342"/>
    </location>
</feature>
<feature type="transmembrane region" description="Helical" evidence="7">
    <location>
        <begin position="298"/>
        <end position="320"/>
    </location>
</feature>
<feature type="transmembrane region" description="Helical" evidence="7">
    <location>
        <begin position="169"/>
        <end position="189"/>
    </location>
</feature>
<evidence type="ECO:0000256" key="4">
    <source>
        <dbReference type="ARBA" id="ARBA00022692"/>
    </source>
</evidence>
<evidence type="ECO:0000256" key="3">
    <source>
        <dbReference type="ARBA" id="ARBA00022475"/>
    </source>
</evidence>
<feature type="transmembrane region" description="Helical" evidence="7">
    <location>
        <begin position="138"/>
        <end position="157"/>
    </location>
</feature>
<dbReference type="PANTHER" id="PTHR39087">
    <property type="entry name" value="UPF0104 MEMBRANE PROTEIN MJ1595"/>
    <property type="match status" value="1"/>
</dbReference>
<evidence type="ECO:0000256" key="2">
    <source>
        <dbReference type="ARBA" id="ARBA00011061"/>
    </source>
</evidence>
<keyword evidence="9" id="KW-1185">Reference proteome</keyword>
<dbReference type="PANTHER" id="PTHR39087:SF2">
    <property type="entry name" value="UPF0104 MEMBRANE PROTEIN MJ1595"/>
    <property type="match status" value="1"/>
</dbReference>
<evidence type="ECO:0000256" key="7">
    <source>
        <dbReference type="SAM" id="Phobius"/>
    </source>
</evidence>
<organism evidence="8 9">
    <name type="scientific">Halorubellus litoreus</name>
    <dbReference type="NCBI Taxonomy" id="755308"/>
    <lineage>
        <taxon>Archaea</taxon>
        <taxon>Methanobacteriati</taxon>
        <taxon>Methanobacteriota</taxon>
        <taxon>Stenosarchaea group</taxon>
        <taxon>Halobacteria</taxon>
        <taxon>Halobacteriales</taxon>
        <taxon>Halorubellaceae</taxon>
        <taxon>Halorubellus</taxon>
    </lineage>
</organism>
<evidence type="ECO:0000313" key="8">
    <source>
        <dbReference type="EMBL" id="MFC6952334.1"/>
    </source>
</evidence>
<dbReference type="EMBL" id="JBHSXN010000001">
    <property type="protein sequence ID" value="MFC6952334.1"/>
    <property type="molecule type" value="Genomic_DNA"/>
</dbReference>
<dbReference type="GO" id="GO:0005886">
    <property type="term" value="C:plasma membrane"/>
    <property type="evidence" value="ECO:0007669"/>
    <property type="project" value="UniProtKB-SubCell"/>
</dbReference>
<keyword evidence="6 7" id="KW-0472">Membrane</keyword>
<gene>
    <name evidence="8" type="ORF">ACFQGB_05625</name>
</gene>
<comment type="similarity">
    <text evidence="2">Belongs to the UPF0104 family.</text>
</comment>
<reference evidence="8 9" key="1">
    <citation type="journal article" date="2019" name="Int. J. Syst. Evol. Microbiol.">
        <title>The Global Catalogue of Microorganisms (GCM) 10K type strain sequencing project: providing services to taxonomists for standard genome sequencing and annotation.</title>
        <authorList>
            <consortium name="The Broad Institute Genomics Platform"/>
            <consortium name="The Broad Institute Genome Sequencing Center for Infectious Disease"/>
            <person name="Wu L."/>
            <person name="Ma J."/>
        </authorList>
    </citation>
    <scope>NUCLEOTIDE SEQUENCE [LARGE SCALE GENOMIC DNA]</scope>
    <source>
        <strain evidence="8 9">GX26</strain>
    </source>
</reference>
<keyword evidence="5 7" id="KW-1133">Transmembrane helix</keyword>
<feature type="transmembrane region" description="Helical" evidence="7">
    <location>
        <begin position="239"/>
        <end position="259"/>
    </location>
</feature>
<feature type="transmembrane region" description="Helical" evidence="7">
    <location>
        <begin position="21"/>
        <end position="40"/>
    </location>
</feature>
<feature type="transmembrane region" description="Helical" evidence="7">
    <location>
        <begin position="265"/>
        <end position="286"/>
    </location>
</feature>
<accession>A0ABD5V9V1</accession>
<comment type="subcellular location">
    <subcellularLocation>
        <location evidence="1">Cell membrane</location>
        <topology evidence="1">Multi-pass membrane protein</topology>
    </subcellularLocation>
</comment>
<evidence type="ECO:0000256" key="6">
    <source>
        <dbReference type="ARBA" id="ARBA00023136"/>
    </source>
</evidence>
<evidence type="ECO:0000313" key="9">
    <source>
        <dbReference type="Proteomes" id="UP001596395"/>
    </source>
</evidence>
<dbReference type="Proteomes" id="UP001596395">
    <property type="component" value="Unassembled WGS sequence"/>
</dbReference>
<protein>
    <submittedName>
        <fullName evidence="8">YbhN family protein</fullName>
    </submittedName>
</protein>
<keyword evidence="4 7" id="KW-0812">Transmembrane</keyword>
<dbReference type="Pfam" id="PF03706">
    <property type="entry name" value="LPG_synthase_TM"/>
    <property type="match status" value="1"/>
</dbReference>
<name>A0ABD5V9V1_9EURY</name>
<dbReference type="AlphaFoldDB" id="A0ABD5V9V1"/>